<evidence type="ECO:0000256" key="1">
    <source>
        <dbReference type="SAM" id="Phobius"/>
    </source>
</evidence>
<keyword evidence="1" id="KW-0472">Membrane</keyword>
<proteinExistence type="predicted"/>
<dbReference type="AlphaFoldDB" id="J9GPQ4"/>
<dbReference type="EMBL" id="AMCI01002746">
    <property type="protein sequence ID" value="EJX01965.1"/>
    <property type="molecule type" value="Genomic_DNA"/>
</dbReference>
<comment type="caution">
    <text evidence="2">The sequence shown here is derived from an EMBL/GenBank/DDBJ whole genome shotgun (WGS) entry which is preliminary data.</text>
</comment>
<accession>J9GPQ4</accession>
<organism evidence="2">
    <name type="scientific">gut metagenome</name>
    <dbReference type="NCBI Taxonomy" id="749906"/>
    <lineage>
        <taxon>unclassified sequences</taxon>
        <taxon>metagenomes</taxon>
        <taxon>organismal metagenomes</taxon>
    </lineage>
</organism>
<sequence>MGEYVRDFTLVLDDGCHRCTKVSYERNHCEECNHHNNCSPLFLFLTLFLLICCLLIIVYC</sequence>
<evidence type="ECO:0000313" key="2">
    <source>
        <dbReference type="EMBL" id="EJX01965.1"/>
    </source>
</evidence>
<reference evidence="2" key="1">
    <citation type="journal article" date="2012" name="PLoS ONE">
        <title>Gene sets for utilization of primary and secondary nutrition supplies in the distal gut of endangered iberian lynx.</title>
        <authorList>
            <person name="Alcaide M."/>
            <person name="Messina E."/>
            <person name="Richter M."/>
            <person name="Bargiela R."/>
            <person name="Peplies J."/>
            <person name="Huws S.A."/>
            <person name="Newbold C.J."/>
            <person name="Golyshin P.N."/>
            <person name="Simon M.A."/>
            <person name="Lopez G."/>
            <person name="Yakimov M.M."/>
            <person name="Ferrer M."/>
        </authorList>
    </citation>
    <scope>NUCLEOTIDE SEQUENCE</scope>
</reference>
<name>J9GPQ4_9ZZZZ</name>
<protein>
    <submittedName>
        <fullName evidence="2">Uncharacterized protein</fullName>
    </submittedName>
</protein>
<feature type="transmembrane region" description="Helical" evidence="1">
    <location>
        <begin position="41"/>
        <end position="59"/>
    </location>
</feature>
<gene>
    <name evidence="2" type="ORF">EVA_09928</name>
</gene>
<keyword evidence="1" id="KW-1133">Transmembrane helix</keyword>
<keyword evidence="1" id="KW-0812">Transmembrane</keyword>